<evidence type="ECO:0000256" key="4">
    <source>
        <dbReference type="ARBA" id="ARBA00023163"/>
    </source>
</evidence>
<feature type="domain" description="AP2/ERF" evidence="8">
    <location>
        <begin position="97"/>
        <end position="155"/>
    </location>
</feature>
<dbReference type="PRINTS" id="PR00367">
    <property type="entry name" value="ETHRSPELEMNT"/>
</dbReference>
<dbReference type="Pfam" id="PF00847">
    <property type="entry name" value="AP2"/>
    <property type="match status" value="1"/>
</dbReference>
<dbReference type="GO" id="GO:0003677">
    <property type="term" value="F:DNA binding"/>
    <property type="evidence" value="ECO:0007669"/>
    <property type="project" value="UniProtKB-KW"/>
</dbReference>
<dbReference type="InterPro" id="IPR001471">
    <property type="entry name" value="AP2/ERF_dom"/>
</dbReference>
<dbReference type="SMART" id="SM00380">
    <property type="entry name" value="AP2"/>
    <property type="match status" value="1"/>
</dbReference>
<dbReference type="PROSITE" id="PS51032">
    <property type="entry name" value="AP2_ERF"/>
    <property type="match status" value="1"/>
</dbReference>
<dbReference type="eggNOG" id="ENOG502RBAX">
    <property type="taxonomic scope" value="Eukaryota"/>
</dbReference>
<evidence type="ECO:0000313" key="10">
    <source>
        <dbReference type="Proteomes" id="UP000027120"/>
    </source>
</evidence>
<dbReference type="GO" id="GO:0009873">
    <property type="term" value="P:ethylene-activated signaling pathway"/>
    <property type="evidence" value="ECO:0007669"/>
    <property type="project" value="InterPro"/>
</dbReference>
<keyword evidence="2" id="KW-0805">Transcription regulation</keyword>
<dbReference type="EMBL" id="KK784894">
    <property type="protein sequence ID" value="KDO68455.1"/>
    <property type="molecule type" value="Genomic_DNA"/>
</dbReference>
<dbReference type="PANTHER" id="PTHR31190:SF479">
    <property type="entry name" value="AP2_ERF DOMAIN-CONTAINING PROTEIN"/>
    <property type="match status" value="1"/>
</dbReference>
<dbReference type="InterPro" id="IPR044808">
    <property type="entry name" value="ERF_plant"/>
</dbReference>
<evidence type="ECO:0000256" key="5">
    <source>
        <dbReference type="ARBA" id="ARBA00023242"/>
    </source>
</evidence>
<comment type="similarity">
    <text evidence="6">Belongs to the AP2/ERF transcription factor family. ERF subfamily.</text>
</comment>
<evidence type="ECO:0000256" key="7">
    <source>
        <dbReference type="SAM" id="MobiDB-lite"/>
    </source>
</evidence>
<dbReference type="AlphaFoldDB" id="A0A067FQL3"/>
<dbReference type="GO" id="GO:0005634">
    <property type="term" value="C:nucleus"/>
    <property type="evidence" value="ECO:0007669"/>
    <property type="project" value="UniProtKB-SubCell"/>
</dbReference>
<accession>A0A067FQL3</accession>
<keyword evidence="3" id="KW-0238">DNA-binding</keyword>
<name>A0A067FQL3_CITSI</name>
<organism evidence="9 10">
    <name type="scientific">Citrus sinensis</name>
    <name type="common">Sweet orange</name>
    <name type="synonym">Citrus aurantium var. sinensis</name>
    <dbReference type="NCBI Taxonomy" id="2711"/>
    <lineage>
        <taxon>Eukaryota</taxon>
        <taxon>Viridiplantae</taxon>
        <taxon>Streptophyta</taxon>
        <taxon>Embryophyta</taxon>
        <taxon>Tracheophyta</taxon>
        <taxon>Spermatophyta</taxon>
        <taxon>Magnoliopsida</taxon>
        <taxon>eudicotyledons</taxon>
        <taxon>Gunneridae</taxon>
        <taxon>Pentapetalae</taxon>
        <taxon>rosids</taxon>
        <taxon>malvids</taxon>
        <taxon>Sapindales</taxon>
        <taxon>Rutaceae</taxon>
        <taxon>Aurantioideae</taxon>
        <taxon>Citrus</taxon>
    </lineage>
</organism>
<feature type="compositionally biased region" description="Low complexity" evidence="7">
    <location>
        <begin position="69"/>
        <end position="82"/>
    </location>
</feature>
<protein>
    <recommendedName>
        <fullName evidence="8">AP2/ERF domain-containing protein</fullName>
    </recommendedName>
</protein>
<gene>
    <name evidence="9" type="ORF">CISIN_1g042174mg</name>
</gene>
<dbReference type="InterPro" id="IPR036955">
    <property type="entry name" value="AP2/ERF_dom_sf"/>
</dbReference>
<proteinExistence type="inferred from homology"/>
<evidence type="ECO:0000313" key="9">
    <source>
        <dbReference type="EMBL" id="KDO68455.1"/>
    </source>
</evidence>
<dbReference type="InterPro" id="IPR016177">
    <property type="entry name" value="DNA-bd_dom_sf"/>
</dbReference>
<dbReference type="GO" id="GO:0003700">
    <property type="term" value="F:DNA-binding transcription factor activity"/>
    <property type="evidence" value="ECO:0007669"/>
    <property type="project" value="InterPro"/>
</dbReference>
<evidence type="ECO:0000256" key="1">
    <source>
        <dbReference type="ARBA" id="ARBA00004123"/>
    </source>
</evidence>
<keyword evidence="10" id="KW-1185">Reference proteome</keyword>
<dbReference type="PANTHER" id="PTHR31190">
    <property type="entry name" value="DNA-BINDING DOMAIN"/>
    <property type="match status" value="1"/>
</dbReference>
<dbReference type="SMR" id="A0A067FQL3"/>
<dbReference type="STRING" id="2711.A0A067FQL3"/>
<comment type="subcellular location">
    <subcellularLocation>
        <location evidence="1">Nucleus</location>
    </subcellularLocation>
</comment>
<feature type="region of interest" description="Disordered" evidence="7">
    <location>
        <begin position="59"/>
        <end position="100"/>
    </location>
</feature>
<dbReference type="FunFam" id="3.30.730.10:FF:000001">
    <property type="entry name" value="Ethylene-responsive transcription factor 2"/>
    <property type="match status" value="1"/>
</dbReference>
<evidence type="ECO:0000256" key="3">
    <source>
        <dbReference type="ARBA" id="ARBA00023125"/>
    </source>
</evidence>
<sequence length="254" mass="27931">MESSCLQISAESPFNSSAFDDQSFSWDELLFSHNSSLPFNINDSEETLLLDVLAEGTTTGTTKESSADSNSSNNNNNNNNNNNKEDHEVTSSTSNKSYRGVRRRPWGKFAAEIRDSTRNGVRVWLGTFDSAEAAALAYDQAAFSMRGSLATLNFPADMVRESLQEMKYKCEDGCSPVVALKKRHSIRKKSKSSSSSSVSNKKIKMNNQDRDHHQLAVAVGSQLSQNVVVFEDLGADYLEQLLMSSCGAATATIW</sequence>
<reference evidence="9 10" key="1">
    <citation type="submission" date="2014-04" db="EMBL/GenBank/DDBJ databases">
        <authorList>
            <consortium name="International Citrus Genome Consortium"/>
            <person name="Gmitter F."/>
            <person name="Chen C."/>
            <person name="Farmerie W."/>
            <person name="Harkins T."/>
            <person name="Desany B."/>
            <person name="Mohiuddin M."/>
            <person name="Kodira C."/>
            <person name="Borodovsky M."/>
            <person name="Lomsadze A."/>
            <person name="Burns P."/>
            <person name="Jenkins J."/>
            <person name="Prochnik S."/>
            <person name="Shu S."/>
            <person name="Chapman J."/>
            <person name="Pitluck S."/>
            <person name="Schmutz J."/>
            <person name="Rokhsar D."/>
        </authorList>
    </citation>
    <scope>NUCLEOTIDE SEQUENCE</scope>
</reference>
<dbReference type="SUPFAM" id="SSF54171">
    <property type="entry name" value="DNA-binding domain"/>
    <property type="match status" value="1"/>
</dbReference>
<evidence type="ECO:0000259" key="8">
    <source>
        <dbReference type="PROSITE" id="PS51032"/>
    </source>
</evidence>
<keyword evidence="4" id="KW-0804">Transcription</keyword>
<dbReference type="CDD" id="cd00018">
    <property type="entry name" value="AP2"/>
    <property type="match status" value="1"/>
</dbReference>
<evidence type="ECO:0000256" key="6">
    <source>
        <dbReference type="ARBA" id="ARBA00024343"/>
    </source>
</evidence>
<dbReference type="Gene3D" id="3.30.730.10">
    <property type="entry name" value="AP2/ERF domain"/>
    <property type="match status" value="1"/>
</dbReference>
<keyword evidence="5" id="KW-0539">Nucleus</keyword>
<evidence type="ECO:0000256" key="2">
    <source>
        <dbReference type="ARBA" id="ARBA00023015"/>
    </source>
</evidence>
<dbReference type="Proteomes" id="UP000027120">
    <property type="component" value="Unassembled WGS sequence"/>
</dbReference>